<evidence type="ECO:0000259" key="3">
    <source>
        <dbReference type="Pfam" id="PF13359"/>
    </source>
</evidence>
<protein>
    <recommendedName>
        <fullName evidence="3">DDE Tnp4 domain-containing protein</fullName>
    </recommendedName>
</protein>
<dbReference type="OrthoDB" id="164601at2759"/>
<feature type="domain" description="DDE Tnp4" evidence="3">
    <location>
        <begin position="58"/>
        <end position="189"/>
    </location>
</feature>
<dbReference type="Pfam" id="PF13359">
    <property type="entry name" value="DDE_Tnp_4"/>
    <property type="match status" value="1"/>
</dbReference>
<sequence>MTLDVLKHYNSWEKHAMDFVFRAPTFLKLVLPVAFANYPYAHYATDVNFQRSKLRAGRQGEAIPSFSAKHKMNRLKIEATMSPQGLPVNVSDANRRAMTDLMIMRSCMEQHFQAPKKTNQELNTIDHGEQVHSHPSMWAALVVEGNYVAMVDIQAINLKQNPSRRILDTEDVVRNRRVSSDRVIVENFFS</sequence>
<proteinExistence type="predicted"/>
<organism evidence="4">
    <name type="scientific">Aphanomyces astaci</name>
    <name type="common">Crayfish plague agent</name>
    <dbReference type="NCBI Taxonomy" id="112090"/>
    <lineage>
        <taxon>Eukaryota</taxon>
        <taxon>Sar</taxon>
        <taxon>Stramenopiles</taxon>
        <taxon>Oomycota</taxon>
        <taxon>Saprolegniomycetes</taxon>
        <taxon>Saprolegniales</taxon>
        <taxon>Verrucalvaceae</taxon>
        <taxon>Aphanomyces</taxon>
    </lineage>
</organism>
<accession>W4FLT7</accession>
<gene>
    <name evidence="4" type="ORF">H257_15985</name>
</gene>
<keyword evidence="2" id="KW-0479">Metal-binding</keyword>
<dbReference type="RefSeq" id="XP_009842606.1">
    <property type="nucleotide sequence ID" value="XM_009844304.1"/>
</dbReference>
<name>W4FLT7_APHAT</name>
<dbReference type="EMBL" id="KI913191">
    <property type="protein sequence ID" value="ETV67861.1"/>
    <property type="molecule type" value="Genomic_DNA"/>
</dbReference>
<comment type="cofactor">
    <cofactor evidence="1">
        <name>a divalent metal cation</name>
        <dbReference type="ChEBI" id="CHEBI:60240"/>
    </cofactor>
</comment>
<dbReference type="AlphaFoldDB" id="W4FLT7"/>
<dbReference type="VEuPathDB" id="FungiDB:H257_15985"/>
<dbReference type="GO" id="GO:0046872">
    <property type="term" value="F:metal ion binding"/>
    <property type="evidence" value="ECO:0007669"/>
    <property type="project" value="UniProtKB-KW"/>
</dbReference>
<evidence type="ECO:0000313" key="4">
    <source>
        <dbReference type="EMBL" id="ETV67861.1"/>
    </source>
</evidence>
<dbReference type="InterPro" id="IPR027806">
    <property type="entry name" value="HARBI1_dom"/>
</dbReference>
<evidence type="ECO:0000256" key="2">
    <source>
        <dbReference type="ARBA" id="ARBA00022723"/>
    </source>
</evidence>
<dbReference type="GeneID" id="20817981"/>
<reference evidence="4" key="1">
    <citation type="submission" date="2013-12" db="EMBL/GenBank/DDBJ databases">
        <title>The Genome Sequence of Aphanomyces astaci APO3.</title>
        <authorList>
            <consortium name="The Broad Institute Genomics Platform"/>
            <person name="Russ C."/>
            <person name="Tyler B."/>
            <person name="van West P."/>
            <person name="Dieguez-Uribeondo J."/>
            <person name="Young S.K."/>
            <person name="Zeng Q."/>
            <person name="Gargeya S."/>
            <person name="Fitzgerald M."/>
            <person name="Abouelleil A."/>
            <person name="Alvarado L."/>
            <person name="Chapman S.B."/>
            <person name="Gainer-Dewar J."/>
            <person name="Goldberg J."/>
            <person name="Griggs A."/>
            <person name="Gujja S."/>
            <person name="Hansen M."/>
            <person name="Howarth C."/>
            <person name="Imamovic A."/>
            <person name="Ireland A."/>
            <person name="Larimer J."/>
            <person name="McCowan C."/>
            <person name="Murphy C."/>
            <person name="Pearson M."/>
            <person name="Poon T.W."/>
            <person name="Priest M."/>
            <person name="Roberts A."/>
            <person name="Saif S."/>
            <person name="Shea T."/>
            <person name="Sykes S."/>
            <person name="Wortman J."/>
            <person name="Nusbaum C."/>
            <person name="Birren B."/>
        </authorList>
    </citation>
    <scope>NUCLEOTIDE SEQUENCE [LARGE SCALE GENOMIC DNA]</scope>
    <source>
        <strain evidence="4">APO3</strain>
    </source>
</reference>
<evidence type="ECO:0000256" key="1">
    <source>
        <dbReference type="ARBA" id="ARBA00001968"/>
    </source>
</evidence>